<dbReference type="InterPro" id="IPR013087">
    <property type="entry name" value="Znf_C2H2_type"/>
</dbReference>
<evidence type="ECO:0000313" key="4">
    <source>
        <dbReference type="Proteomes" id="UP001498771"/>
    </source>
</evidence>
<keyword evidence="4" id="KW-1185">Reference proteome</keyword>
<dbReference type="PANTHER" id="PTHR21354:SF0">
    <property type="entry name" value="ZINC FINGER PROTEIN 511"/>
    <property type="match status" value="1"/>
</dbReference>
<comment type="caution">
    <text evidence="3">The sequence shown here is derived from an EMBL/GenBank/DDBJ whole genome shotgun (WGS) entry which is preliminary data.</text>
</comment>
<feature type="domain" description="C2H2-type" evidence="2">
    <location>
        <begin position="142"/>
        <end position="165"/>
    </location>
</feature>
<feature type="domain" description="C2H2-type" evidence="2">
    <location>
        <begin position="104"/>
        <end position="125"/>
    </location>
</feature>
<reference evidence="3 4" key="1">
    <citation type="submission" date="2024-03" db="EMBL/GenBank/DDBJ databases">
        <title>Genome-scale model development and genomic sequencing of the oleaginous clade Lipomyces.</title>
        <authorList>
            <consortium name="Lawrence Berkeley National Laboratory"/>
            <person name="Czajka J.J."/>
            <person name="Han Y."/>
            <person name="Kim J."/>
            <person name="Mondo S.J."/>
            <person name="Hofstad B.A."/>
            <person name="Robles A."/>
            <person name="Haridas S."/>
            <person name="Riley R."/>
            <person name="LaButti K."/>
            <person name="Pangilinan J."/>
            <person name="Andreopoulos W."/>
            <person name="Lipzen A."/>
            <person name="Yan J."/>
            <person name="Wang M."/>
            <person name="Ng V."/>
            <person name="Grigoriev I.V."/>
            <person name="Spatafora J.W."/>
            <person name="Magnuson J.K."/>
            <person name="Baker S.E."/>
            <person name="Pomraning K.R."/>
        </authorList>
    </citation>
    <scope>NUCLEOTIDE SEQUENCE [LARGE SCALE GENOMIC DNA]</scope>
    <source>
        <strain evidence="3 4">Phaff 52-87</strain>
    </source>
</reference>
<organism evidence="3 4">
    <name type="scientific">Myxozyma melibiosi</name>
    <dbReference type="NCBI Taxonomy" id="54550"/>
    <lineage>
        <taxon>Eukaryota</taxon>
        <taxon>Fungi</taxon>
        <taxon>Dikarya</taxon>
        <taxon>Ascomycota</taxon>
        <taxon>Saccharomycotina</taxon>
        <taxon>Lipomycetes</taxon>
        <taxon>Lipomycetales</taxon>
        <taxon>Lipomycetaceae</taxon>
        <taxon>Myxozyma</taxon>
    </lineage>
</organism>
<dbReference type="InterPro" id="IPR039258">
    <property type="entry name" value="ZNF511"/>
</dbReference>
<evidence type="ECO:0000256" key="1">
    <source>
        <dbReference type="SAM" id="MobiDB-lite"/>
    </source>
</evidence>
<sequence>MLSSFKLGEEEEEMAKRTRGGDGSDGYTSSLSGSEDDLARDEIQPAKFRQINQKEDDEDNSNTPPPAAVVIECTLPPRCLRHPTSFTSHAEYERHYREDHSKVCFECSRTFPSDRLLDLHISEQHDPFIEARRERGEDTYQCFVEECPLKFKSKNKRIKHLVGEHQYPEEYMFSIVTYGLSKGRTSLLRRPKQKGNPRKTGDSMEIEPKDPADTKKSGRGPRRGRRNRNTTTNHDDDDTLPDASLQDVAAQKQNKKNPDEISFEPDDADYGEPELDPEFETLQESMSALRLVPSKIRFGKGPRR</sequence>
<dbReference type="EMBL" id="JBBJBU010000010">
    <property type="protein sequence ID" value="KAK7203788.1"/>
    <property type="molecule type" value="Genomic_DNA"/>
</dbReference>
<feature type="compositionally biased region" description="Basic and acidic residues" evidence="1">
    <location>
        <begin position="199"/>
        <end position="216"/>
    </location>
</feature>
<gene>
    <name evidence="3" type="ORF">BZA70DRAFT_282095</name>
</gene>
<feature type="compositionally biased region" description="Acidic residues" evidence="1">
    <location>
        <begin position="261"/>
        <end position="275"/>
    </location>
</feature>
<dbReference type="PROSITE" id="PS00028">
    <property type="entry name" value="ZINC_FINGER_C2H2_1"/>
    <property type="match status" value="2"/>
</dbReference>
<accession>A0ABR1F3T1</accession>
<dbReference type="SMART" id="SM00355">
    <property type="entry name" value="ZnF_C2H2"/>
    <property type="match status" value="3"/>
</dbReference>
<feature type="compositionally biased region" description="Basic residues" evidence="1">
    <location>
        <begin position="187"/>
        <end position="197"/>
    </location>
</feature>
<proteinExistence type="predicted"/>
<evidence type="ECO:0000313" key="3">
    <source>
        <dbReference type="EMBL" id="KAK7203788.1"/>
    </source>
</evidence>
<dbReference type="GeneID" id="90038731"/>
<name>A0ABR1F3T1_9ASCO</name>
<evidence type="ECO:0000259" key="2">
    <source>
        <dbReference type="PROSITE" id="PS00028"/>
    </source>
</evidence>
<feature type="compositionally biased region" description="Basic residues" evidence="1">
    <location>
        <begin position="217"/>
        <end position="228"/>
    </location>
</feature>
<feature type="region of interest" description="Disordered" evidence="1">
    <location>
        <begin position="1"/>
        <end position="66"/>
    </location>
</feature>
<feature type="region of interest" description="Disordered" evidence="1">
    <location>
        <begin position="186"/>
        <end position="275"/>
    </location>
</feature>
<protein>
    <recommendedName>
        <fullName evidence="2">C2H2-type domain-containing protein</fullName>
    </recommendedName>
</protein>
<dbReference type="PANTHER" id="PTHR21354">
    <property type="entry name" value="ZINC FINGER PROTEIN 511"/>
    <property type="match status" value="1"/>
</dbReference>
<dbReference type="Proteomes" id="UP001498771">
    <property type="component" value="Unassembled WGS sequence"/>
</dbReference>
<dbReference type="RefSeq" id="XP_064766821.1">
    <property type="nucleotide sequence ID" value="XM_064913219.1"/>
</dbReference>